<accession>A0A922D6B7</accession>
<dbReference type="AlphaFoldDB" id="A0A922D6B7"/>
<name>A0A922D6B7_CARIL</name>
<protein>
    <submittedName>
        <fullName evidence="1">Uncharacterized protein</fullName>
    </submittedName>
</protein>
<reference evidence="1" key="1">
    <citation type="submission" date="2021-01" db="EMBL/GenBank/DDBJ databases">
        <authorList>
            <person name="Lovell J.T."/>
            <person name="Bentley N."/>
            <person name="Bhattarai G."/>
            <person name="Jenkins J.W."/>
            <person name="Sreedasyam A."/>
            <person name="Alarcon Y."/>
            <person name="Bock C."/>
            <person name="Boston L."/>
            <person name="Carlson J."/>
            <person name="Cervantes K."/>
            <person name="Clermont K."/>
            <person name="Krom N."/>
            <person name="Kubenka K."/>
            <person name="Mamidi S."/>
            <person name="Mattison C."/>
            <person name="Monteros M."/>
            <person name="Pisani C."/>
            <person name="Plott C."/>
            <person name="Rajasekar S."/>
            <person name="Rhein H.S."/>
            <person name="Rohla C."/>
            <person name="Song M."/>
            <person name="Hilaire R.S."/>
            <person name="Shu S."/>
            <person name="Wells L."/>
            <person name="Wang X."/>
            <person name="Webber J."/>
            <person name="Heerema R.J."/>
            <person name="Klein P."/>
            <person name="Conner P."/>
            <person name="Grauke L."/>
            <person name="Grimwood J."/>
            <person name="Schmutz J."/>
            <person name="Randall J.J."/>
        </authorList>
    </citation>
    <scope>NUCLEOTIDE SEQUENCE</scope>
    <source>
        <tissue evidence="1">Leaf</tissue>
    </source>
</reference>
<organism evidence="1 2">
    <name type="scientific">Carya illinoinensis</name>
    <name type="common">Pecan</name>
    <dbReference type="NCBI Taxonomy" id="32201"/>
    <lineage>
        <taxon>Eukaryota</taxon>
        <taxon>Viridiplantae</taxon>
        <taxon>Streptophyta</taxon>
        <taxon>Embryophyta</taxon>
        <taxon>Tracheophyta</taxon>
        <taxon>Spermatophyta</taxon>
        <taxon>Magnoliopsida</taxon>
        <taxon>eudicotyledons</taxon>
        <taxon>Gunneridae</taxon>
        <taxon>Pentapetalae</taxon>
        <taxon>rosids</taxon>
        <taxon>fabids</taxon>
        <taxon>Fagales</taxon>
        <taxon>Juglandaceae</taxon>
        <taxon>Carya</taxon>
    </lineage>
</organism>
<evidence type="ECO:0000313" key="2">
    <source>
        <dbReference type="Proteomes" id="UP000811246"/>
    </source>
</evidence>
<dbReference type="EMBL" id="CM031839">
    <property type="protein sequence ID" value="KAG6674414.1"/>
    <property type="molecule type" value="Genomic_DNA"/>
</dbReference>
<evidence type="ECO:0000313" key="1">
    <source>
        <dbReference type="EMBL" id="KAG6674414.1"/>
    </source>
</evidence>
<comment type="caution">
    <text evidence="1">The sequence shown here is derived from an EMBL/GenBank/DDBJ whole genome shotgun (WGS) entry which is preliminary data.</text>
</comment>
<proteinExistence type="predicted"/>
<gene>
    <name evidence="1" type="ORF">I3842_15G040200</name>
</gene>
<dbReference type="Proteomes" id="UP000811246">
    <property type="component" value="Chromosome 15"/>
</dbReference>
<sequence>MSLRTRSRPRANRVLIRVANAPTLLVQFLKQLRESRRSIVANSLLLSTISLRPTWSVGLSGCC</sequence>